<accession>A0AA39M4X4</accession>
<keyword evidence="6" id="KW-0808">Transferase</keyword>
<dbReference type="Proteomes" id="UP001175271">
    <property type="component" value="Unassembled WGS sequence"/>
</dbReference>
<evidence type="ECO:0000256" key="2">
    <source>
        <dbReference type="ARBA" id="ARBA00007589"/>
    </source>
</evidence>
<comment type="caution">
    <text evidence="15">The sequence shown here is derived from an EMBL/GenBank/DDBJ whole genome shotgun (WGS) entry which is preliminary data.</text>
</comment>
<keyword evidence="9" id="KW-0274">FAD</keyword>
<evidence type="ECO:0000256" key="3">
    <source>
        <dbReference type="ARBA" id="ARBA00012393"/>
    </source>
</evidence>
<dbReference type="InterPro" id="IPR002500">
    <property type="entry name" value="PAPS_reduct_dom"/>
</dbReference>
<evidence type="ECO:0000256" key="13">
    <source>
        <dbReference type="ARBA" id="ARBA00049494"/>
    </source>
</evidence>
<evidence type="ECO:0000313" key="16">
    <source>
        <dbReference type="Proteomes" id="UP001175271"/>
    </source>
</evidence>
<evidence type="ECO:0000259" key="14">
    <source>
        <dbReference type="SMART" id="SM00852"/>
    </source>
</evidence>
<protein>
    <recommendedName>
        <fullName evidence="3">FAD synthase</fullName>
        <ecNumber evidence="3">2.7.7.2</ecNumber>
    </recommendedName>
    <alternativeName>
        <fullName evidence="11">FAD pyrophosphorylase</fullName>
    </alternativeName>
    <alternativeName>
        <fullName evidence="12">FMN adenylyltransferase</fullName>
    </alternativeName>
</protein>
<dbReference type="PANTHER" id="PTHR23293:SF9">
    <property type="entry name" value="FAD SYNTHASE"/>
    <property type="match status" value="1"/>
</dbReference>
<dbReference type="Pfam" id="PF24102">
    <property type="entry name" value="FLAD1_M"/>
    <property type="match status" value="1"/>
</dbReference>
<keyword evidence="7" id="KW-0548">Nucleotidyltransferase</keyword>
<keyword evidence="16" id="KW-1185">Reference proteome</keyword>
<dbReference type="InterPro" id="IPR056596">
    <property type="entry name" value="FLAD1_M"/>
</dbReference>
<name>A0AA39M4X4_9BILA</name>
<dbReference type="CDD" id="cd23948">
    <property type="entry name" value="FAD_synthase"/>
    <property type="match status" value="1"/>
</dbReference>
<dbReference type="Gene3D" id="3.40.50.620">
    <property type="entry name" value="HUPs"/>
    <property type="match status" value="1"/>
</dbReference>
<dbReference type="Pfam" id="PF01507">
    <property type="entry name" value="PAPS_reduct"/>
    <property type="match status" value="2"/>
</dbReference>
<dbReference type="SMART" id="SM00852">
    <property type="entry name" value="MoCF_biosynth"/>
    <property type="match status" value="1"/>
</dbReference>
<dbReference type="SUPFAM" id="SSF52402">
    <property type="entry name" value="Adenine nucleotide alpha hydrolases-like"/>
    <property type="match status" value="1"/>
</dbReference>
<evidence type="ECO:0000256" key="10">
    <source>
        <dbReference type="ARBA" id="ARBA00022840"/>
    </source>
</evidence>
<keyword evidence="10" id="KW-0067">ATP-binding</keyword>
<dbReference type="CDD" id="cd00885">
    <property type="entry name" value="cinA"/>
    <property type="match status" value="1"/>
</dbReference>
<evidence type="ECO:0000256" key="11">
    <source>
        <dbReference type="ARBA" id="ARBA00031145"/>
    </source>
</evidence>
<comment type="catalytic activity">
    <reaction evidence="13">
        <text>FMN + ATP + H(+) = FAD + diphosphate</text>
        <dbReference type="Rhea" id="RHEA:17237"/>
        <dbReference type="ChEBI" id="CHEBI:15378"/>
        <dbReference type="ChEBI" id="CHEBI:30616"/>
        <dbReference type="ChEBI" id="CHEBI:33019"/>
        <dbReference type="ChEBI" id="CHEBI:57692"/>
        <dbReference type="ChEBI" id="CHEBI:58210"/>
        <dbReference type="EC" id="2.7.7.2"/>
    </reaction>
</comment>
<evidence type="ECO:0000313" key="15">
    <source>
        <dbReference type="EMBL" id="KAK0420680.1"/>
    </source>
</evidence>
<dbReference type="GO" id="GO:0006747">
    <property type="term" value="P:FAD biosynthetic process"/>
    <property type="evidence" value="ECO:0007669"/>
    <property type="project" value="TreeGrafter"/>
</dbReference>
<evidence type="ECO:0000256" key="9">
    <source>
        <dbReference type="ARBA" id="ARBA00022827"/>
    </source>
</evidence>
<keyword evidence="8" id="KW-0547">Nucleotide-binding</keyword>
<keyword evidence="4" id="KW-0285">Flavoprotein</keyword>
<comment type="similarity">
    <text evidence="2">In the N-terminal section; belongs to the MoaB/Mog family.</text>
</comment>
<evidence type="ECO:0000256" key="8">
    <source>
        <dbReference type="ARBA" id="ARBA00022741"/>
    </source>
</evidence>
<dbReference type="SUPFAM" id="SSF53218">
    <property type="entry name" value="Molybdenum cofactor biosynthesis proteins"/>
    <property type="match status" value="1"/>
</dbReference>
<dbReference type="Pfam" id="PF00994">
    <property type="entry name" value="MoCF_biosynth"/>
    <property type="match status" value="1"/>
</dbReference>
<reference evidence="15" key="1">
    <citation type="submission" date="2023-06" db="EMBL/GenBank/DDBJ databases">
        <title>Genomic analysis of the entomopathogenic nematode Steinernema hermaphroditum.</title>
        <authorList>
            <person name="Schwarz E.M."/>
            <person name="Heppert J.K."/>
            <person name="Baniya A."/>
            <person name="Schwartz H.T."/>
            <person name="Tan C.-H."/>
            <person name="Antoshechkin I."/>
            <person name="Sternberg P.W."/>
            <person name="Goodrich-Blair H."/>
            <person name="Dillman A.R."/>
        </authorList>
    </citation>
    <scope>NUCLEOTIDE SEQUENCE</scope>
    <source>
        <strain evidence="15">PS9179</strain>
        <tissue evidence="15">Whole animal</tissue>
    </source>
</reference>
<evidence type="ECO:0000256" key="5">
    <source>
        <dbReference type="ARBA" id="ARBA00022643"/>
    </source>
</evidence>
<dbReference type="InterPro" id="IPR014729">
    <property type="entry name" value="Rossmann-like_a/b/a_fold"/>
</dbReference>
<dbReference type="Gene3D" id="3.40.980.10">
    <property type="entry name" value="MoaB/Mog-like domain"/>
    <property type="match status" value="1"/>
</dbReference>
<dbReference type="PANTHER" id="PTHR23293">
    <property type="entry name" value="FAD SYNTHETASE-RELATED FMN ADENYLYLTRANSFERASE"/>
    <property type="match status" value="1"/>
</dbReference>
<feature type="domain" description="MoaB/Mog" evidence="14">
    <location>
        <begin position="84"/>
        <end position="252"/>
    </location>
</feature>
<gene>
    <name evidence="15" type="ORF">QR680_014823</name>
</gene>
<dbReference type="EC" id="2.7.7.2" evidence="3"/>
<dbReference type="InterPro" id="IPR036425">
    <property type="entry name" value="MoaB/Mog-like_dom_sf"/>
</dbReference>
<evidence type="ECO:0000256" key="4">
    <source>
        <dbReference type="ARBA" id="ARBA00022630"/>
    </source>
</evidence>
<proteinExistence type="inferred from homology"/>
<dbReference type="GO" id="GO:0003919">
    <property type="term" value="F:FMN adenylyltransferase activity"/>
    <property type="evidence" value="ECO:0007669"/>
    <property type="project" value="UniProtKB-EC"/>
</dbReference>
<dbReference type="EMBL" id="JAUCMV010000002">
    <property type="protein sequence ID" value="KAK0420680.1"/>
    <property type="molecule type" value="Genomic_DNA"/>
</dbReference>
<dbReference type="InterPro" id="IPR001453">
    <property type="entry name" value="MoaB/Mog_dom"/>
</dbReference>
<dbReference type="GO" id="GO:0005524">
    <property type="term" value="F:ATP binding"/>
    <property type="evidence" value="ECO:0007669"/>
    <property type="project" value="UniProtKB-KW"/>
</dbReference>
<evidence type="ECO:0000256" key="1">
    <source>
        <dbReference type="ARBA" id="ARBA00004726"/>
    </source>
</evidence>
<organism evidence="15 16">
    <name type="scientific">Steinernema hermaphroditum</name>
    <dbReference type="NCBI Taxonomy" id="289476"/>
    <lineage>
        <taxon>Eukaryota</taxon>
        <taxon>Metazoa</taxon>
        <taxon>Ecdysozoa</taxon>
        <taxon>Nematoda</taxon>
        <taxon>Chromadorea</taxon>
        <taxon>Rhabditida</taxon>
        <taxon>Tylenchina</taxon>
        <taxon>Panagrolaimomorpha</taxon>
        <taxon>Strongyloidoidea</taxon>
        <taxon>Steinernematidae</taxon>
        <taxon>Steinernema</taxon>
    </lineage>
</organism>
<evidence type="ECO:0000256" key="7">
    <source>
        <dbReference type="ARBA" id="ARBA00022695"/>
    </source>
</evidence>
<evidence type="ECO:0000256" key="6">
    <source>
        <dbReference type="ARBA" id="ARBA00022679"/>
    </source>
</evidence>
<keyword evidence="5" id="KW-0288">FMN</keyword>
<dbReference type="AlphaFoldDB" id="A0AA39M4X4"/>
<evidence type="ECO:0000256" key="12">
    <source>
        <dbReference type="ARBA" id="ARBA00031871"/>
    </source>
</evidence>
<comment type="pathway">
    <text evidence="1">Cofactor biosynthesis; FAD biosynthesis; FAD from FMN: step 1/1.</text>
</comment>
<sequence>MLRSKLGYLASQRTLGTRHMLGATNLDCERRTHCHPLGIAVANLWMRTSLGRLIAGSSRMTSSSSSAAESAAKPCNGTRRTEAGLIVIGDEILKGSTRDTNSHFICKRLHDRGIIVRKISVVGDEVDEISAEVRALSEKFDIVLTTGGIGPTHDDRTFQGLAHAFGDELMLSDELREVVEKLLKRSRIKDVERAARKFCEIPKSATLLWAKPKDPETISFPLVKIKNVVSFPGVPRFCELAFTLLEEQLFPNNGSCDAFFSETIHVRTNEIHFSELLTDVADKYGADVAIGCYPVLDSPYFKTKLVVESGQHEIGKAASEELKAHLQKDLIVFDEKPWLNSPEKYLAFRKRLLDSPDGTAFAKKLDETMSVFDDIFSTNDREKVAISFNGGKDCTVLLQLLRIKFDEKYGPGSKINGFHILCGDEFSEVGEFITKVAALYNIEMREYVGPLKSGLETLKSDQPLVDVVFMGSRSTDPRGRFMKSKCERTDHGWPDFLRVCPVLDWSYTEIWTFLRGLCVPYCELYDKGYTSIGGKSSTKPNPALVISPGFFKPAYQLKDDHLERNGRC</sequence>